<comment type="caution">
    <text evidence="1">The sequence shown here is derived from an EMBL/GenBank/DDBJ whole genome shotgun (WGS) entry which is preliminary data.</text>
</comment>
<feature type="non-terminal residue" evidence="1">
    <location>
        <position position="1"/>
    </location>
</feature>
<gene>
    <name evidence="1" type="ORF">Q604_UNBC15581G0001</name>
</gene>
<reference evidence="1" key="1">
    <citation type="submission" date="2013-12" db="EMBL/GenBank/DDBJ databases">
        <title>A Varibaculum cambriense genome reconstructed from a premature infant gut community with otherwise low bacterial novelty that shifts toward anaerobic metabolism during the third week of life.</title>
        <authorList>
            <person name="Brown C.T."/>
            <person name="Sharon I."/>
            <person name="Thomas B.C."/>
            <person name="Castelle C.J."/>
            <person name="Morowitz M.J."/>
            <person name="Banfield J.F."/>
        </authorList>
    </citation>
    <scope>NUCLEOTIDE SEQUENCE</scope>
</reference>
<organism evidence="1">
    <name type="scientific">human gut metagenome</name>
    <dbReference type="NCBI Taxonomy" id="408170"/>
    <lineage>
        <taxon>unclassified sequences</taxon>
        <taxon>metagenomes</taxon>
        <taxon>organismal metagenomes</taxon>
    </lineage>
</organism>
<accession>W1XM53</accession>
<name>W1XM53_9ZZZZ</name>
<proteinExistence type="predicted"/>
<evidence type="ECO:0000313" key="1">
    <source>
        <dbReference type="EMBL" id="ETJ29894.1"/>
    </source>
</evidence>
<dbReference type="AlphaFoldDB" id="W1XM53"/>
<feature type="non-terminal residue" evidence="1">
    <location>
        <position position="70"/>
    </location>
</feature>
<dbReference type="GO" id="GO:0004725">
    <property type="term" value="F:protein tyrosine phosphatase activity"/>
    <property type="evidence" value="ECO:0007669"/>
    <property type="project" value="InterPro"/>
</dbReference>
<dbReference type="Pfam" id="PF19567">
    <property type="entry name" value="CpsB_CapC"/>
    <property type="match status" value="1"/>
</dbReference>
<protein>
    <submittedName>
        <fullName evidence="1">Capsular polysaccharide biosynthesis protein-like protein</fullName>
    </submittedName>
</protein>
<dbReference type="EMBL" id="AZMM01015581">
    <property type="protein sequence ID" value="ETJ29894.1"/>
    <property type="molecule type" value="Genomic_DNA"/>
</dbReference>
<dbReference type="InterPro" id="IPR016667">
    <property type="entry name" value="Caps_polysacc_synth_CpsB/CapC"/>
</dbReference>
<dbReference type="Gene3D" id="3.20.20.140">
    <property type="entry name" value="Metal-dependent hydrolases"/>
    <property type="match status" value="1"/>
</dbReference>
<sequence>AESVKMIKSLSEQGITDIFSTPDVTVSMDLNTWNAMNSLVNEVKVMVKEQQVDITIHSGARVMLCDEMVA</sequence>
<dbReference type="GO" id="GO:0030145">
    <property type="term" value="F:manganese ion binding"/>
    <property type="evidence" value="ECO:0007669"/>
    <property type="project" value="InterPro"/>
</dbReference>